<comment type="caution">
    <text evidence="10">The sequence shown here is derived from an EMBL/GenBank/DDBJ whole genome shotgun (WGS) entry which is preliminary data.</text>
</comment>
<dbReference type="CDD" id="cd13962">
    <property type="entry name" value="PT_UbiA_UBIAD1"/>
    <property type="match status" value="1"/>
</dbReference>
<comment type="subcellular location">
    <subcellularLocation>
        <location evidence="8">Cell membrane</location>
        <topology evidence="8">Multi-pass membrane protein</topology>
    </subcellularLocation>
    <subcellularLocation>
        <location evidence="1">Membrane</location>
        <topology evidence="1">Multi-pass membrane protein</topology>
    </subcellularLocation>
</comment>
<protein>
    <recommendedName>
        <fullName evidence="8 9">1,4-dihydroxy-2-naphthoate octaprenyltransferase</fullName>
        <shortName evidence="8">DHNA-octaprenyltransferase</shortName>
        <ecNumber evidence="8 9">2.5.1.74</ecNumber>
    </recommendedName>
</protein>
<keyword evidence="3 8" id="KW-1003">Cell membrane</keyword>
<dbReference type="Proteomes" id="UP001147830">
    <property type="component" value="Unassembled WGS sequence"/>
</dbReference>
<evidence type="ECO:0000313" key="10">
    <source>
        <dbReference type="EMBL" id="MCT7357685.1"/>
    </source>
</evidence>
<dbReference type="NCBIfam" id="TIGR00751">
    <property type="entry name" value="menA"/>
    <property type="match status" value="1"/>
</dbReference>
<evidence type="ECO:0000256" key="8">
    <source>
        <dbReference type="HAMAP-Rule" id="MF_01937"/>
    </source>
</evidence>
<dbReference type="PANTHER" id="PTHR13929:SF0">
    <property type="entry name" value="UBIA PRENYLTRANSFERASE DOMAIN-CONTAINING PROTEIN 1"/>
    <property type="match status" value="1"/>
</dbReference>
<feature type="transmembrane region" description="Helical" evidence="8">
    <location>
        <begin position="116"/>
        <end position="133"/>
    </location>
</feature>
<name>A0A9X2WCM2_9GAMM</name>
<evidence type="ECO:0000256" key="3">
    <source>
        <dbReference type="ARBA" id="ARBA00022475"/>
    </source>
</evidence>
<dbReference type="AlphaFoldDB" id="A0A9X2WCM2"/>
<comment type="similarity">
    <text evidence="8">Belongs to the MenA family. Type 1 subfamily.</text>
</comment>
<reference evidence="10" key="1">
    <citation type="journal article" date="2022" name="Front. Microbiol.">
        <title>Genome-based taxonomic rearrangement of Oceanobacter-related bacteria including the description of Thalassolituus hydrocarbonoclasticus sp. nov. and Thalassolituus pacificus sp. nov. and emended description of the genus Thalassolituus.</title>
        <authorList>
            <person name="Dong C."/>
            <person name="Wei L."/>
            <person name="Wang J."/>
            <person name="Lai Q."/>
            <person name="Huang Z."/>
            <person name="Shao Z."/>
        </authorList>
    </citation>
    <scope>NUCLEOTIDE SEQUENCE</scope>
    <source>
        <strain evidence="10">59MF3M-4</strain>
    </source>
</reference>
<keyword evidence="7 8" id="KW-0472">Membrane</keyword>
<keyword evidence="11" id="KW-1185">Reference proteome</keyword>
<feature type="transmembrane region" description="Helical" evidence="8">
    <location>
        <begin position="235"/>
        <end position="252"/>
    </location>
</feature>
<dbReference type="EMBL" id="JAOANI010000004">
    <property type="protein sequence ID" value="MCT7357685.1"/>
    <property type="molecule type" value="Genomic_DNA"/>
</dbReference>
<dbReference type="PANTHER" id="PTHR13929">
    <property type="entry name" value="1,4-DIHYDROXY-2-NAPHTHOATE OCTAPRENYLTRANSFERASE"/>
    <property type="match status" value="1"/>
</dbReference>
<dbReference type="GO" id="GO:0005886">
    <property type="term" value="C:plasma membrane"/>
    <property type="evidence" value="ECO:0007669"/>
    <property type="project" value="UniProtKB-SubCell"/>
</dbReference>
<feature type="transmembrane region" description="Helical" evidence="8">
    <location>
        <begin position="92"/>
        <end position="110"/>
    </location>
</feature>
<accession>A0A9X2WCM2</accession>
<feature type="transmembrane region" description="Helical" evidence="8">
    <location>
        <begin position="169"/>
        <end position="191"/>
    </location>
</feature>
<evidence type="ECO:0000256" key="7">
    <source>
        <dbReference type="ARBA" id="ARBA00023136"/>
    </source>
</evidence>
<dbReference type="InterPro" id="IPR044878">
    <property type="entry name" value="UbiA_sf"/>
</dbReference>
<evidence type="ECO:0000256" key="6">
    <source>
        <dbReference type="ARBA" id="ARBA00022989"/>
    </source>
</evidence>
<dbReference type="InterPro" id="IPR026046">
    <property type="entry name" value="UBIAD1"/>
</dbReference>
<keyword evidence="2 8" id="KW-0474">Menaquinone biosynthesis</keyword>
<sequence>MNKKQAWLLAARPKTLPAALAPVLLSQSMAAAAGGFSWSLALVILSCALALQVAVNIANDLFDFQRGIDDGVRLGPARAAQSGWLSARELQGGLILSLLLAVVSGGWLVLQGGWPFALLGLASVLGVLAYSAGPLPLASHGLGEVTVFLFFGLLAVCGSYYLQRQSLPVEVWLAAVQMGLLTAAIMLVNNLRDRESDKLAGKTTLALWLGEQGSRVLYAALILLPLLLLPAGTLSFVWCALPAALWLVLRIWRRSGIKLNRQLAQTALFCLLFALLRALDFLAL</sequence>
<feature type="transmembrane region" description="Helical" evidence="8">
    <location>
        <begin position="40"/>
        <end position="58"/>
    </location>
</feature>
<comment type="catalytic activity">
    <reaction evidence="8">
        <text>an all-trans-polyprenyl diphosphate + 1,4-dihydroxy-2-naphthoate + H(+) = a 2-demethylmenaquinol + CO2 + diphosphate</text>
        <dbReference type="Rhea" id="RHEA:26478"/>
        <dbReference type="Rhea" id="RHEA-COMP:9563"/>
        <dbReference type="Rhea" id="RHEA-COMP:9564"/>
        <dbReference type="ChEBI" id="CHEBI:11173"/>
        <dbReference type="ChEBI" id="CHEBI:15378"/>
        <dbReference type="ChEBI" id="CHEBI:16526"/>
        <dbReference type="ChEBI" id="CHEBI:33019"/>
        <dbReference type="ChEBI" id="CHEBI:55437"/>
        <dbReference type="ChEBI" id="CHEBI:58914"/>
        <dbReference type="EC" id="2.5.1.74"/>
    </reaction>
</comment>
<keyword evidence="4 8" id="KW-0808">Transferase</keyword>
<evidence type="ECO:0000313" key="11">
    <source>
        <dbReference type="Proteomes" id="UP001147830"/>
    </source>
</evidence>
<keyword evidence="5 8" id="KW-0812">Transmembrane</keyword>
<dbReference type="InterPro" id="IPR000537">
    <property type="entry name" value="UbiA_prenyltransferase"/>
</dbReference>
<dbReference type="HAMAP" id="MF_01937">
    <property type="entry name" value="MenA_1"/>
    <property type="match status" value="1"/>
</dbReference>
<dbReference type="GO" id="GO:0042371">
    <property type="term" value="P:vitamin K biosynthetic process"/>
    <property type="evidence" value="ECO:0007669"/>
    <property type="project" value="TreeGrafter"/>
</dbReference>
<reference evidence="10" key="2">
    <citation type="submission" date="2022-08" db="EMBL/GenBank/DDBJ databases">
        <authorList>
            <person name="Dong C."/>
        </authorList>
    </citation>
    <scope>NUCLEOTIDE SEQUENCE</scope>
    <source>
        <strain evidence="10">59MF3M-4</strain>
    </source>
</reference>
<feature type="transmembrane region" description="Helical" evidence="8">
    <location>
        <begin position="264"/>
        <end position="283"/>
    </location>
</feature>
<evidence type="ECO:0000256" key="4">
    <source>
        <dbReference type="ARBA" id="ARBA00022679"/>
    </source>
</evidence>
<dbReference type="GO" id="GO:0046428">
    <property type="term" value="F:1,4-dihydroxy-2-naphthoate polyprenyltransferase activity"/>
    <property type="evidence" value="ECO:0007669"/>
    <property type="project" value="UniProtKB-UniRule"/>
</dbReference>
<comment type="pathway">
    <text evidence="8">Quinol/quinone metabolism; menaquinone biosynthesis; menaquinol from 1,4-dihydroxy-2-naphthoate: step 1/2.</text>
</comment>
<evidence type="ECO:0000256" key="1">
    <source>
        <dbReference type="ARBA" id="ARBA00004141"/>
    </source>
</evidence>
<gene>
    <name evidence="8 10" type="primary">menA</name>
    <name evidence="10" type="ORF">NYR02_01450</name>
</gene>
<comment type="function">
    <text evidence="8">Conversion of 1,4-dihydroxy-2-naphthoate (DHNA) to demethylmenaquinone (DMK).</text>
</comment>
<dbReference type="EC" id="2.5.1.74" evidence="8 9"/>
<dbReference type="InterPro" id="IPR004657">
    <property type="entry name" value="MenA"/>
</dbReference>
<dbReference type="GO" id="GO:0009234">
    <property type="term" value="P:menaquinone biosynthetic process"/>
    <property type="evidence" value="ECO:0007669"/>
    <property type="project" value="UniProtKB-UniRule"/>
</dbReference>
<feature type="transmembrane region" description="Helical" evidence="8">
    <location>
        <begin position="145"/>
        <end position="163"/>
    </location>
</feature>
<evidence type="ECO:0000256" key="2">
    <source>
        <dbReference type="ARBA" id="ARBA00022428"/>
    </source>
</evidence>
<proteinExistence type="inferred from homology"/>
<dbReference type="RefSeq" id="WP_260974620.1">
    <property type="nucleotide sequence ID" value="NZ_JAOANI010000004.1"/>
</dbReference>
<evidence type="ECO:0000256" key="5">
    <source>
        <dbReference type="ARBA" id="ARBA00022692"/>
    </source>
</evidence>
<evidence type="ECO:0000256" key="9">
    <source>
        <dbReference type="NCBIfam" id="TIGR00751"/>
    </source>
</evidence>
<dbReference type="PIRSF" id="PIRSF005355">
    <property type="entry name" value="UBIAD1"/>
    <property type="match status" value="1"/>
</dbReference>
<dbReference type="Gene3D" id="1.10.357.140">
    <property type="entry name" value="UbiA prenyltransferase"/>
    <property type="match status" value="1"/>
</dbReference>
<keyword evidence="6 8" id="KW-1133">Transmembrane helix</keyword>
<dbReference type="Pfam" id="PF01040">
    <property type="entry name" value="UbiA"/>
    <property type="match status" value="1"/>
</dbReference>
<organism evidence="10 11">
    <name type="scientific">Thalassolituus pacificus</name>
    <dbReference type="NCBI Taxonomy" id="2975440"/>
    <lineage>
        <taxon>Bacteria</taxon>
        <taxon>Pseudomonadati</taxon>
        <taxon>Pseudomonadota</taxon>
        <taxon>Gammaproteobacteria</taxon>
        <taxon>Oceanospirillales</taxon>
        <taxon>Oceanospirillaceae</taxon>
        <taxon>Thalassolituus</taxon>
    </lineage>
</organism>